<name>A0A4Q9PM58_9APHY</name>
<organism evidence="1 2">
    <name type="scientific">Dichomitus squalens</name>
    <dbReference type="NCBI Taxonomy" id="114155"/>
    <lineage>
        <taxon>Eukaryota</taxon>
        <taxon>Fungi</taxon>
        <taxon>Dikarya</taxon>
        <taxon>Basidiomycota</taxon>
        <taxon>Agaricomycotina</taxon>
        <taxon>Agaricomycetes</taxon>
        <taxon>Polyporales</taxon>
        <taxon>Polyporaceae</taxon>
        <taxon>Dichomitus</taxon>
    </lineage>
</organism>
<protein>
    <submittedName>
        <fullName evidence="1">Uncharacterized protein</fullName>
    </submittedName>
</protein>
<accession>A0A4Q9PM58</accession>
<keyword evidence="2" id="KW-1185">Reference proteome</keyword>
<dbReference type="EMBL" id="ML145171">
    <property type="protein sequence ID" value="TBU55309.1"/>
    <property type="molecule type" value="Genomic_DNA"/>
</dbReference>
<dbReference type="AlphaFoldDB" id="A0A4Q9PM58"/>
<reference evidence="1 2" key="1">
    <citation type="submission" date="2019-01" db="EMBL/GenBank/DDBJ databases">
        <title>Draft genome sequences of three monokaryotic isolates of the white-rot basidiomycete fungus Dichomitus squalens.</title>
        <authorList>
            <consortium name="DOE Joint Genome Institute"/>
            <person name="Lopez S.C."/>
            <person name="Andreopoulos B."/>
            <person name="Pangilinan J."/>
            <person name="Lipzen A."/>
            <person name="Riley R."/>
            <person name="Ahrendt S."/>
            <person name="Ng V."/>
            <person name="Barry K."/>
            <person name="Daum C."/>
            <person name="Grigoriev I.V."/>
            <person name="Hilden K.S."/>
            <person name="Makela M.R."/>
            <person name="de Vries R.P."/>
        </authorList>
    </citation>
    <scope>NUCLEOTIDE SEQUENCE [LARGE SCALE GENOMIC DNA]</scope>
    <source>
        <strain evidence="1 2">CBS 464.89</strain>
    </source>
</reference>
<sequence>MIARFPAIARVTFIRQLSSLRICYYIHRSCVSMCQERSGMHHDRTSKATTVGFQTHLAQQGSLLAPTAIRANPPTCRGGSDLRIMTSHLRFGNVDTL</sequence>
<evidence type="ECO:0000313" key="1">
    <source>
        <dbReference type="EMBL" id="TBU55309.1"/>
    </source>
</evidence>
<gene>
    <name evidence="1" type="ORF">BD310DRAFT_692157</name>
</gene>
<proteinExistence type="predicted"/>
<dbReference type="Proteomes" id="UP000292082">
    <property type="component" value="Unassembled WGS sequence"/>
</dbReference>
<evidence type="ECO:0000313" key="2">
    <source>
        <dbReference type="Proteomes" id="UP000292082"/>
    </source>
</evidence>